<accession>A0A9E7MZ31</accession>
<organism evidence="2 3">
    <name type="scientific">Thermococcus aggregans</name>
    <dbReference type="NCBI Taxonomy" id="110163"/>
    <lineage>
        <taxon>Archaea</taxon>
        <taxon>Methanobacteriati</taxon>
        <taxon>Methanobacteriota</taxon>
        <taxon>Thermococci</taxon>
        <taxon>Thermococcales</taxon>
        <taxon>Thermococcaceae</taxon>
        <taxon>Thermococcus</taxon>
    </lineage>
</organism>
<gene>
    <name evidence="2" type="ORF">NF865_06330</name>
</gene>
<sequence>MCIEKKNEERNLNLPFQLGSVEGSCWAFLRESGEIVLFEWKTYEIDANGAKVIIPGLEDIQRSSINKNTFTFTFKNYIGKSRLIIEDSHGKRREFPLIVLSEKFGKIAPEYWKVIDLSKIEDTKEREKAVEKLIERFNILCQTLTDDITRTSSQLNFSIKSPTAFTVEESDEPMNEFFAYHYLRSNKERIIEAFETVLRKIKRKLVVEEEWLRPDEVDEITPETLVSIVQNPEYLAPAGEGVLMAKRLNGYAPTKVLSFQKYESFDTPENRFAKYFLNLLIEWGERVLEAFRNFKADIEPIKGLLEELEFIGSDPIWSEIGEMEMFPYTSQTLLKGDGYRDLLELYREFTVYVPFFGELQKAIENKDIATLYEYWCFFKLVEELGEIWEQKDLKIIIEPTGELHKSDGREKVYAEFGNGWKLYYNQKKRGYSVSLRPDFSLFKNEELVGVFDAKFKLDVVDANKFAEEDRKMEKEPSLQTWAKLEDIYKMHTYKDALNARFAVVLYPGQRSVFFDVKRGKVEELNLESILIGNRSGVGYLSFVPEVRYHEN</sequence>
<dbReference type="RefSeq" id="WP_253305594.1">
    <property type="nucleotide sequence ID" value="NZ_CP099582.1"/>
</dbReference>
<dbReference type="InterPro" id="IPR018633">
    <property type="entry name" value="DUF2357"/>
</dbReference>
<reference evidence="2" key="2">
    <citation type="submission" date="2022-06" db="EMBL/GenBank/DDBJ databases">
        <authorList>
            <person name="Park Y.-J."/>
        </authorList>
    </citation>
    <scope>NUCLEOTIDE SEQUENCE</scope>
    <source>
        <strain evidence="2">TY</strain>
    </source>
</reference>
<dbReference type="EMBL" id="CP099582">
    <property type="protein sequence ID" value="USS41656.1"/>
    <property type="molecule type" value="Genomic_DNA"/>
</dbReference>
<dbReference type="Pfam" id="PF04411">
    <property type="entry name" value="PDDEXK_7"/>
    <property type="match status" value="1"/>
</dbReference>
<keyword evidence="3" id="KW-1185">Reference proteome</keyword>
<evidence type="ECO:0000259" key="1">
    <source>
        <dbReference type="Pfam" id="PF09823"/>
    </source>
</evidence>
<dbReference type="Pfam" id="PF09823">
    <property type="entry name" value="DUF2357"/>
    <property type="match status" value="1"/>
</dbReference>
<dbReference type="InterPro" id="IPR007505">
    <property type="entry name" value="PDDEXK_7"/>
</dbReference>
<protein>
    <submittedName>
        <fullName evidence="2">DUF2357 domain-containing protein</fullName>
    </submittedName>
</protein>
<dbReference type="AlphaFoldDB" id="A0A9E7MZ31"/>
<dbReference type="KEGG" id="tagg:NF865_06330"/>
<evidence type="ECO:0000313" key="3">
    <source>
        <dbReference type="Proteomes" id="UP001055732"/>
    </source>
</evidence>
<dbReference type="Proteomes" id="UP001055732">
    <property type="component" value="Chromosome"/>
</dbReference>
<name>A0A9E7MZ31_THEAG</name>
<evidence type="ECO:0000313" key="2">
    <source>
        <dbReference type="EMBL" id="USS41656.1"/>
    </source>
</evidence>
<feature type="domain" description="DUF2357" evidence="1">
    <location>
        <begin position="143"/>
        <end position="346"/>
    </location>
</feature>
<proteinExistence type="predicted"/>
<reference evidence="2" key="1">
    <citation type="journal article" date="1998" name="Int. J. Syst. Bacteriol. 48 Pt">
        <title>Thermococcus guaymasensis sp. nov. and Thermococcus aggregans sp. nov., two novel thermophilic archaea isolated from the Guaymas Basin hydrothermal vent site.</title>
        <authorList>
            <person name="Canganella F."/>
            <person name="Jones W.J."/>
            <person name="Gambacorta A."/>
            <person name="Antranikian G."/>
        </authorList>
    </citation>
    <scope>NUCLEOTIDE SEQUENCE</scope>
    <source>
        <strain evidence="2">TY</strain>
    </source>
</reference>